<dbReference type="CDD" id="cd08545">
    <property type="entry name" value="YcnI_like"/>
    <property type="match status" value="1"/>
</dbReference>
<feature type="transmembrane region" description="Helical" evidence="1">
    <location>
        <begin position="220"/>
        <end position="240"/>
    </location>
</feature>
<feature type="domain" description="YncI copper-binding" evidence="3">
    <location>
        <begin position="36"/>
        <end position="183"/>
    </location>
</feature>
<evidence type="ECO:0000259" key="3">
    <source>
        <dbReference type="Pfam" id="PF07987"/>
    </source>
</evidence>
<dbReference type="Proteomes" id="UP000219514">
    <property type="component" value="Unassembled WGS sequence"/>
</dbReference>
<evidence type="ECO:0000256" key="1">
    <source>
        <dbReference type="SAM" id="Phobius"/>
    </source>
</evidence>
<keyword evidence="1" id="KW-1133">Transmembrane helix</keyword>
<evidence type="ECO:0000256" key="2">
    <source>
        <dbReference type="SAM" id="SignalP"/>
    </source>
</evidence>
<organism evidence="4 5">
    <name type="scientific">Geodermatophilus sabuli</name>
    <dbReference type="NCBI Taxonomy" id="1564158"/>
    <lineage>
        <taxon>Bacteria</taxon>
        <taxon>Bacillati</taxon>
        <taxon>Actinomycetota</taxon>
        <taxon>Actinomycetes</taxon>
        <taxon>Geodermatophilales</taxon>
        <taxon>Geodermatophilaceae</taxon>
        <taxon>Geodermatophilus</taxon>
    </lineage>
</organism>
<evidence type="ECO:0000313" key="4">
    <source>
        <dbReference type="EMBL" id="SNX94282.1"/>
    </source>
</evidence>
<keyword evidence="2" id="KW-0732">Signal</keyword>
<protein>
    <submittedName>
        <fullName evidence="4">Uncharacterized protein YcnI</fullName>
    </submittedName>
</protein>
<keyword evidence="1" id="KW-0472">Membrane</keyword>
<reference evidence="4 5" key="1">
    <citation type="submission" date="2017-09" db="EMBL/GenBank/DDBJ databases">
        <authorList>
            <person name="Ehlers B."/>
            <person name="Leendertz F.H."/>
        </authorList>
    </citation>
    <scope>NUCLEOTIDE SEQUENCE [LARGE SCALE GENOMIC DNA]</scope>
    <source>
        <strain evidence="4 5">DSM 46844</strain>
    </source>
</reference>
<dbReference type="RefSeq" id="WP_097203425.1">
    <property type="nucleotide sequence ID" value="NZ_JACHXB010000001.1"/>
</dbReference>
<sequence>MSTTLPRPLARLGVVVLAVLVALAATVAGPTTASAHVTVSSADGAPGGFGKLVFRVPNESDTASTVALRISIPEEAAMASLRTQPLPGWTVTLTRSDLATPLDNHGQQVTSYVSVVEFRAEDGGGIRPGEFQEFALSGGPFPEADALTLPAVQTYSDGTEAAWIEPTVDGQPEPERPAPVLSLAASPAGEGASAEGGAVATDTAASGEAVADEGSGTGTVALVLSIVALLLGIVGVALGWRAGRRTVSS</sequence>
<feature type="chain" id="PRO_5038338213" evidence="2">
    <location>
        <begin position="25"/>
        <end position="249"/>
    </location>
</feature>
<dbReference type="EMBL" id="OBDO01000001">
    <property type="protein sequence ID" value="SNX94282.1"/>
    <property type="molecule type" value="Genomic_DNA"/>
</dbReference>
<feature type="signal peptide" evidence="2">
    <location>
        <begin position="1"/>
        <end position="24"/>
    </location>
</feature>
<keyword evidence="5" id="KW-1185">Reference proteome</keyword>
<dbReference type="Pfam" id="PF07987">
    <property type="entry name" value="DUF1775"/>
    <property type="match status" value="1"/>
</dbReference>
<dbReference type="InterPro" id="IPR012533">
    <property type="entry name" value="YcnI-copper_dom"/>
</dbReference>
<evidence type="ECO:0000313" key="5">
    <source>
        <dbReference type="Proteomes" id="UP000219514"/>
    </source>
</evidence>
<accession>A0A285E5C6</accession>
<dbReference type="InterPro" id="IPR038507">
    <property type="entry name" value="YcnI-like_sf"/>
</dbReference>
<dbReference type="OrthoDB" id="9810871at2"/>
<keyword evidence="1" id="KW-0812">Transmembrane</keyword>
<gene>
    <name evidence="4" type="ORF">SAMN06893097_10171</name>
</gene>
<name>A0A285E5C6_9ACTN</name>
<dbReference type="AlphaFoldDB" id="A0A285E5C6"/>
<proteinExistence type="predicted"/>
<dbReference type="Gene3D" id="2.60.40.2230">
    <property type="entry name" value="Uncharacterised protein YcnI-like PF07987, DUF1775"/>
    <property type="match status" value="1"/>
</dbReference>